<dbReference type="AlphaFoldDB" id="A0AAW1BJV4"/>
<dbReference type="Pfam" id="PF15352">
    <property type="entry name" value="K1377"/>
    <property type="match status" value="1"/>
</dbReference>
<dbReference type="GO" id="GO:0097546">
    <property type="term" value="C:ciliary base"/>
    <property type="evidence" value="ECO:0007669"/>
    <property type="project" value="InterPro"/>
</dbReference>
<dbReference type="GO" id="GO:0007052">
    <property type="term" value="P:mitotic spindle organization"/>
    <property type="evidence" value="ECO:0007669"/>
    <property type="project" value="InterPro"/>
</dbReference>
<keyword evidence="2" id="KW-1185">Reference proteome</keyword>
<dbReference type="GO" id="GO:0005813">
    <property type="term" value="C:centrosome"/>
    <property type="evidence" value="ECO:0007669"/>
    <property type="project" value="InterPro"/>
</dbReference>
<dbReference type="PANTHER" id="PTHR31191">
    <property type="entry name" value="CENTROSOMAL PROTEIN CEP126"/>
    <property type="match status" value="1"/>
</dbReference>
<evidence type="ECO:0000313" key="2">
    <source>
        <dbReference type="Proteomes" id="UP001474421"/>
    </source>
</evidence>
<sequence>MFSENGLCPDRIPTDEEITILWQGVHRALVQRDGAAGDSQHYASLCNNSNNGDLQHARSNVSHITIDGGHLMSNMKSGVRVNPILSSQPSAHFAFARRKQINENNENKRKALLEQRRQMPASSARKPTGAGQNISQAPIQVHSQCMFEPVRVTGGINHSDEDGTTQFLIPENLVNLSAAEGEILAGLDTPQPYRQIAVRNRPPRQGMSSLSFEEHKVLQSLDRINHRLQSHISLIYGYNASQAKRYSPPSAEVKLAVYSTAFSSFSSVSLLKGGKRNLCPRDACSGGAPKYLAPRKTGSHGNRWRV</sequence>
<dbReference type="InterPro" id="IPR028257">
    <property type="entry name" value="CEP126"/>
</dbReference>
<gene>
    <name evidence="1" type="ORF">NXF25_010835</name>
</gene>
<comment type="caution">
    <text evidence="1">The sequence shown here is derived from an EMBL/GenBank/DDBJ whole genome shotgun (WGS) entry which is preliminary data.</text>
</comment>
<accession>A0AAW1BJV4</accession>
<dbReference type="GO" id="GO:1905515">
    <property type="term" value="P:non-motile cilium assembly"/>
    <property type="evidence" value="ECO:0007669"/>
    <property type="project" value="InterPro"/>
</dbReference>
<proteinExistence type="predicted"/>
<evidence type="ECO:0000313" key="1">
    <source>
        <dbReference type="EMBL" id="KAK9402479.1"/>
    </source>
</evidence>
<protein>
    <submittedName>
        <fullName evidence="1">Centrosomal protein</fullName>
    </submittedName>
</protein>
<dbReference type="PANTHER" id="PTHR31191:SF4">
    <property type="entry name" value="CENTROSOMAL PROTEIN OF 126 KDA"/>
    <property type="match status" value="1"/>
</dbReference>
<organism evidence="1 2">
    <name type="scientific">Crotalus adamanteus</name>
    <name type="common">Eastern diamondback rattlesnake</name>
    <dbReference type="NCBI Taxonomy" id="8729"/>
    <lineage>
        <taxon>Eukaryota</taxon>
        <taxon>Metazoa</taxon>
        <taxon>Chordata</taxon>
        <taxon>Craniata</taxon>
        <taxon>Vertebrata</taxon>
        <taxon>Euteleostomi</taxon>
        <taxon>Lepidosauria</taxon>
        <taxon>Squamata</taxon>
        <taxon>Bifurcata</taxon>
        <taxon>Unidentata</taxon>
        <taxon>Episquamata</taxon>
        <taxon>Toxicofera</taxon>
        <taxon>Serpentes</taxon>
        <taxon>Colubroidea</taxon>
        <taxon>Viperidae</taxon>
        <taxon>Crotalinae</taxon>
        <taxon>Crotalus</taxon>
    </lineage>
</organism>
<dbReference type="Proteomes" id="UP001474421">
    <property type="component" value="Unassembled WGS sequence"/>
</dbReference>
<dbReference type="GO" id="GO:0031122">
    <property type="term" value="P:cytoplasmic microtubule organization"/>
    <property type="evidence" value="ECO:0007669"/>
    <property type="project" value="InterPro"/>
</dbReference>
<name>A0AAW1BJV4_CROAD</name>
<dbReference type="EMBL" id="JAOTOJ010000004">
    <property type="protein sequence ID" value="KAK9402479.1"/>
    <property type="molecule type" value="Genomic_DNA"/>
</dbReference>
<reference evidence="1 2" key="1">
    <citation type="journal article" date="2024" name="Proc. Natl. Acad. Sci. U.S.A.">
        <title>The genetic regulatory architecture and epigenomic basis for age-related changes in rattlesnake venom.</title>
        <authorList>
            <person name="Hogan M.P."/>
            <person name="Holding M.L."/>
            <person name="Nystrom G.S."/>
            <person name="Colston T.J."/>
            <person name="Bartlett D.A."/>
            <person name="Mason A.J."/>
            <person name="Ellsworth S.A."/>
            <person name="Rautsaw R.M."/>
            <person name="Lawrence K.C."/>
            <person name="Strickland J.L."/>
            <person name="He B."/>
            <person name="Fraser P."/>
            <person name="Margres M.J."/>
            <person name="Gilbert D.M."/>
            <person name="Gibbs H.L."/>
            <person name="Parkinson C.L."/>
            <person name="Rokyta D.R."/>
        </authorList>
    </citation>
    <scope>NUCLEOTIDE SEQUENCE [LARGE SCALE GENOMIC DNA]</scope>
    <source>
        <strain evidence="1">DRR0105</strain>
    </source>
</reference>
<dbReference type="GO" id="GO:0030496">
    <property type="term" value="C:midbody"/>
    <property type="evidence" value="ECO:0007669"/>
    <property type="project" value="TreeGrafter"/>
</dbReference>